<evidence type="ECO:0008006" key="3">
    <source>
        <dbReference type="Google" id="ProtNLM"/>
    </source>
</evidence>
<dbReference type="Proteomes" id="UP000706039">
    <property type="component" value="Unassembled WGS sequence"/>
</dbReference>
<gene>
    <name evidence="1" type="ORF">K7G82_15015</name>
</gene>
<reference evidence="1 2" key="1">
    <citation type="submission" date="2021-08" db="EMBL/GenBank/DDBJ databases">
        <authorList>
            <person name="Tuo L."/>
        </authorList>
    </citation>
    <scope>NUCLEOTIDE SEQUENCE [LARGE SCALE GENOMIC DNA]</scope>
    <source>
        <strain evidence="1 2">JCM 31229</strain>
    </source>
</reference>
<name>A0ABS7PQL4_9SPHN</name>
<keyword evidence="2" id="KW-1185">Reference proteome</keyword>
<dbReference type="RefSeq" id="WP_222990731.1">
    <property type="nucleotide sequence ID" value="NZ_JAINVV010000007.1"/>
</dbReference>
<organism evidence="1 2">
    <name type="scientific">Sphingomonas colocasiae</name>
    <dbReference type="NCBI Taxonomy" id="1848973"/>
    <lineage>
        <taxon>Bacteria</taxon>
        <taxon>Pseudomonadati</taxon>
        <taxon>Pseudomonadota</taxon>
        <taxon>Alphaproteobacteria</taxon>
        <taxon>Sphingomonadales</taxon>
        <taxon>Sphingomonadaceae</taxon>
        <taxon>Sphingomonas</taxon>
    </lineage>
</organism>
<accession>A0ABS7PQL4</accession>
<sequence>MTSVGRLILMGVLALGCAWLVVRTAMVNSVDQGVAVLVERFAPGSPQVDLAIASSEFVADGGGQPVATPEIVRRGHDALRKSPLAAEPFLFDGAAAMAAGRAPVADRLFAEALRRDPRSQLTRLLLYQNLIGMGRYERGFRELMDLARLAPALVGPLAPQLAKLAVMPEMQASLHRTLRLNPAMHDALLLELVKARTDPSVILALADPIRRTGPKGRPPSWQGAFLNSLIVRGQVAEAHRLWRRFTGIPAVDGIFDPDFERRVAPPPFNWILADGGAGVAELTKGEGLAIEYFGRQPAELARQLIVLEPGRYRFSARFSTEEADADTGLEWRISCARSRIVLGALPVPGTGGREVTAPIVFDVPDDCAAQILALRGTPRDSGGASHAKIRGLGLKREGAQ</sequence>
<dbReference type="PROSITE" id="PS51257">
    <property type="entry name" value="PROKAR_LIPOPROTEIN"/>
    <property type="match status" value="1"/>
</dbReference>
<comment type="caution">
    <text evidence="1">The sequence shown here is derived from an EMBL/GenBank/DDBJ whole genome shotgun (WGS) entry which is preliminary data.</text>
</comment>
<evidence type="ECO:0000313" key="2">
    <source>
        <dbReference type="Proteomes" id="UP000706039"/>
    </source>
</evidence>
<protein>
    <recommendedName>
        <fullName evidence="3">Tetratricopeptide repeat protein</fullName>
    </recommendedName>
</protein>
<evidence type="ECO:0000313" key="1">
    <source>
        <dbReference type="EMBL" id="MBY8823613.1"/>
    </source>
</evidence>
<dbReference type="EMBL" id="JAINVV010000007">
    <property type="protein sequence ID" value="MBY8823613.1"/>
    <property type="molecule type" value="Genomic_DNA"/>
</dbReference>
<proteinExistence type="predicted"/>